<gene>
    <name evidence="1" type="ORF">EXIGLDRAFT_758833</name>
</gene>
<dbReference type="SUPFAM" id="SSF81383">
    <property type="entry name" value="F-box domain"/>
    <property type="match status" value="1"/>
</dbReference>
<keyword evidence="2" id="KW-1185">Reference proteome</keyword>
<evidence type="ECO:0008006" key="3">
    <source>
        <dbReference type="Google" id="ProtNLM"/>
    </source>
</evidence>
<proteinExistence type="predicted"/>
<protein>
    <recommendedName>
        <fullName evidence="3">F-box domain-containing protein</fullName>
    </recommendedName>
</protein>
<dbReference type="Gene3D" id="3.80.10.10">
    <property type="entry name" value="Ribonuclease Inhibitor"/>
    <property type="match status" value="1"/>
</dbReference>
<organism evidence="1 2">
    <name type="scientific">Exidia glandulosa HHB12029</name>
    <dbReference type="NCBI Taxonomy" id="1314781"/>
    <lineage>
        <taxon>Eukaryota</taxon>
        <taxon>Fungi</taxon>
        <taxon>Dikarya</taxon>
        <taxon>Basidiomycota</taxon>
        <taxon>Agaricomycotina</taxon>
        <taxon>Agaricomycetes</taxon>
        <taxon>Auriculariales</taxon>
        <taxon>Exidiaceae</taxon>
        <taxon>Exidia</taxon>
    </lineage>
</organism>
<evidence type="ECO:0000313" key="2">
    <source>
        <dbReference type="Proteomes" id="UP000077266"/>
    </source>
</evidence>
<dbReference type="InterPro" id="IPR036047">
    <property type="entry name" value="F-box-like_dom_sf"/>
</dbReference>
<dbReference type="SUPFAM" id="SSF52047">
    <property type="entry name" value="RNI-like"/>
    <property type="match status" value="1"/>
</dbReference>
<reference evidence="1 2" key="1">
    <citation type="journal article" date="2016" name="Mol. Biol. Evol.">
        <title>Comparative Genomics of Early-Diverging Mushroom-Forming Fungi Provides Insights into the Origins of Lignocellulose Decay Capabilities.</title>
        <authorList>
            <person name="Nagy L.G."/>
            <person name="Riley R."/>
            <person name="Tritt A."/>
            <person name="Adam C."/>
            <person name="Daum C."/>
            <person name="Floudas D."/>
            <person name="Sun H."/>
            <person name="Yadav J.S."/>
            <person name="Pangilinan J."/>
            <person name="Larsson K.H."/>
            <person name="Matsuura K."/>
            <person name="Barry K."/>
            <person name="Labutti K."/>
            <person name="Kuo R."/>
            <person name="Ohm R.A."/>
            <person name="Bhattacharya S.S."/>
            <person name="Shirouzu T."/>
            <person name="Yoshinaga Y."/>
            <person name="Martin F.M."/>
            <person name="Grigoriev I.V."/>
            <person name="Hibbett D.S."/>
        </authorList>
    </citation>
    <scope>NUCLEOTIDE SEQUENCE [LARGE SCALE GENOMIC DNA]</scope>
    <source>
        <strain evidence="1 2">HHB12029</strain>
    </source>
</reference>
<dbReference type="InParanoid" id="A0A165QE99"/>
<dbReference type="CDD" id="cd09917">
    <property type="entry name" value="F-box_SF"/>
    <property type="match status" value="1"/>
</dbReference>
<dbReference type="STRING" id="1314781.A0A165QE99"/>
<dbReference type="InterPro" id="IPR032675">
    <property type="entry name" value="LRR_dom_sf"/>
</dbReference>
<dbReference type="AlphaFoldDB" id="A0A165QE99"/>
<accession>A0A165QE99</accession>
<dbReference type="EMBL" id="KV425883">
    <property type="protein sequence ID" value="KZW03482.1"/>
    <property type="molecule type" value="Genomic_DNA"/>
</dbReference>
<dbReference type="Proteomes" id="UP000077266">
    <property type="component" value="Unassembled WGS sequence"/>
</dbReference>
<sequence length="640" mass="73109">MTFPNDARLRLFLLGAATPYDEIRRYRPGIIPTSHPPPTLWFLDTILAFHKGNTGHPSRGRFQCVYDDSLTTFKSFTQYLTGVLEDAYVVDDPSSDGYMLTLTPSYRKSMFYNAFSIHRYCTLDTILLKLRRIINLVDQPAYRYPRFQRVDIAFVTDELIGRICSYLDFSSTVQVSLVCRRLSPIAQRRLHMSARIFMHMDRRFIYSCYHYDRGLVPGVAGVMRDARQRFITALQDFALRTRYIQSVRYISLENEWEDLTFTEYGRIMPPLAMRASCLLPIYPVINSTLENSSISHITLTAFGLPSEFLQRLAHHPTIRSVTLIRCHPPDYLRTLTLRDVPEMMAGHFSYLAIGFGQNHHVTWHVVSLCPNLQHLYLYAADDGVTVDYPTTAYHTMDVIHRLHTLHIENAEPRFDGLLRWILAAASTSETPGSIVRLKLHLDGSASCADTHRLMEALSIHHTNIQVLILDGVQCPSVAFVQDLGQRFPSLTCLCITKRHSEYSSLQSLTPWGERLYDYAGALRHMQNLQHFEANFAWNASTYSPVVLDRLLDVQTGHRDSPPTLSSQDTDRMEDGVSLVLPFASQCISLRSFAVRSEVTVFSCSITRCGPDAFTLTDVREGTHEYVSPWNPTLGTTWHFV</sequence>
<dbReference type="OrthoDB" id="3258311at2759"/>
<name>A0A165QE99_EXIGL</name>
<evidence type="ECO:0000313" key="1">
    <source>
        <dbReference type="EMBL" id="KZW03482.1"/>
    </source>
</evidence>